<feature type="binding site" evidence="3">
    <location>
        <position position="83"/>
    </location>
    <ligand>
        <name>Cu cation</name>
        <dbReference type="ChEBI" id="CHEBI:23378"/>
    </ligand>
</feature>
<dbReference type="PANTHER" id="PTHR12151:SF25">
    <property type="entry name" value="LINALOOL DEHYDRATASE_ISOMERASE DOMAIN-CONTAINING PROTEIN"/>
    <property type="match status" value="1"/>
</dbReference>
<accession>A0A5C6CKC1</accession>
<dbReference type="Gene3D" id="3.40.30.10">
    <property type="entry name" value="Glutaredoxin"/>
    <property type="match status" value="1"/>
</dbReference>
<dbReference type="EMBL" id="SJPS01000006">
    <property type="protein sequence ID" value="TWU23556.1"/>
    <property type="molecule type" value="Genomic_DNA"/>
</dbReference>
<evidence type="ECO:0000259" key="5">
    <source>
        <dbReference type="PROSITE" id="PS51352"/>
    </source>
</evidence>
<keyword evidence="7" id="KW-1185">Reference proteome</keyword>
<dbReference type="InterPro" id="IPR003782">
    <property type="entry name" value="SCO1/SenC"/>
</dbReference>
<evidence type="ECO:0000256" key="1">
    <source>
        <dbReference type="ARBA" id="ARBA00010996"/>
    </source>
</evidence>
<sequence>MKSSALPYWLSFMVLLAGSYGAWKWYQVSLIESSREVGGIEFEGPPLEEFELTERSGEPFRSADMEGKVWVATFFFASCPGQCPRLNANIKYLHDQPELADVTWVSITVDPDNDTLPVLQEYADRYQADPERWLFCTGEFDYIKRVGEEIMKMPVTWRGHKDYAVVIDRAGNVRGMYDATSISQSKKLRELLLECLAEDPPAEKSTNEIASAIN</sequence>
<dbReference type="Proteomes" id="UP000318437">
    <property type="component" value="Unassembled WGS sequence"/>
</dbReference>
<evidence type="ECO:0000256" key="4">
    <source>
        <dbReference type="PIRSR" id="PIRSR603782-2"/>
    </source>
</evidence>
<dbReference type="PANTHER" id="PTHR12151">
    <property type="entry name" value="ELECTRON TRANSPORT PROTIN SCO1/SENC FAMILY MEMBER"/>
    <property type="match status" value="1"/>
</dbReference>
<dbReference type="SUPFAM" id="SSF52833">
    <property type="entry name" value="Thioredoxin-like"/>
    <property type="match status" value="1"/>
</dbReference>
<dbReference type="Pfam" id="PF02630">
    <property type="entry name" value="SCO1-SenC"/>
    <property type="match status" value="1"/>
</dbReference>
<reference evidence="6 7" key="1">
    <citation type="submission" date="2019-02" db="EMBL/GenBank/DDBJ databases">
        <title>Deep-cultivation of Planctomycetes and their phenomic and genomic characterization uncovers novel biology.</title>
        <authorList>
            <person name="Wiegand S."/>
            <person name="Jogler M."/>
            <person name="Boedeker C."/>
            <person name="Pinto D."/>
            <person name="Vollmers J."/>
            <person name="Rivas-Marin E."/>
            <person name="Kohn T."/>
            <person name="Peeters S.H."/>
            <person name="Heuer A."/>
            <person name="Rast P."/>
            <person name="Oberbeckmann S."/>
            <person name="Bunk B."/>
            <person name="Jeske O."/>
            <person name="Meyerdierks A."/>
            <person name="Storesund J.E."/>
            <person name="Kallscheuer N."/>
            <person name="Luecker S."/>
            <person name="Lage O.M."/>
            <person name="Pohl T."/>
            <person name="Merkel B.J."/>
            <person name="Hornburger P."/>
            <person name="Mueller R.-W."/>
            <person name="Bruemmer F."/>
            <person name="Labrenz M."/>
            <person name="Spormann A.M."/>
            <person name="Op Den Camp H."/>
            <person name="Overmann J."/>
            <person name="Amann R."/>
            <person name="Jetten M.S.M."/>
            <person name="Mascher T."/>
            <person name="Medema M.H."/>
            <person name="Devos D.P."/>
            <person name="Kaster A.-K."/>
            <person name="Ovreas L."/>
            <person name="Rohde M."/>
            <person name="Galperin M.Y."/>
            <person name="Jogler C."/>
        </authorList>
    </citation>
    <scope>NUCLEOTIDE SEQUENCE [LARGE SCALE GENOMIC DNA]</scope>
    <source>
        <strain evidence="6 7">Pla144</strain>
    </source>
</reference>
<dbReference type="InterPro" id="IPR036249">
    <property type="entry name" value="Thioredoxin-like_sf"/>
</dbReference>
<comment type="similarity">
    <text evidence="1">Belongs to the SCO1/2 family.</text>
</comment>
<evidence type="ECO:0000256" key="3">
    <source>
        <dbReference type="PIRSR" id="PIRSR603782-1"/>
    </source>
</evidence>
<dbReference type="InterPro" id="IPR013766">
    <property type="entry name" value="Thioredoxin_domain"/>
</dbReference>
<dbReference type="AlphaFoldDB" id="A0A5C6CKC1"/>
<proteinExistence type="inferred from homology"/>
<evidence type="ECO:0000313" key="6">
    <source>
        <dbReference type="EMBL" id="TWU23556.1"/>
    </source>
</evidence>
<dbReference type="RefSeq" id="WP_146452059.1">
    <property type="nucleotide sequence ID" value="NZ_SJPS01000006.1"/>
</dbReference>
<dbReference type="PROSITE" id="PS51352">
    <property type="entry name" value="THIOREDOXIN_2"/>
    <property type="match status" value="1"/>
</dbReference>
<organism evidence="6 7">
    <name type="scientific">Bythopirellula polymerisocia</name>
    <dbReference type="NCBI Taxonomy" id="2528003"/>
    <lineage>
        <taxon>Bacteria</taxon>
        <taxon>Pseudomonadati</taxon>
        <taxon>Planctomycetota</taxon>
        <taxon>Planctomycetia</taxon>
        <taxon>Pirellulales</taxon>
        <taxon>Lacipirellulaceae</taxon>
        <taxon>Bythopirellula</taxon>
    </lineage>
</organism>
<dbReference type="OrthoDB" id="9811998at2"/>
<protein>
    <recommendedName>
        <fullName evidence="5">Thioredoxin domain-containing protein</fullName>
    </recommendedName>
</protein>
<evidence type="ECO:0000313" key="7">
    <source>
        <dbReference type="Proteomes" id="UP000318437"/>
    </source>
</evidence>
<name>A0A5C6CKC1_9BACT</name>
<comment type="caution">
    <text evidence="6">The sequence shown here is derived from an EMBL/GenBank/DDBJ whole genome shotgun (WGS) entry which is preliminary data.</text>
</comment>
<dbReference type="CDD" id="cd02968">
    <property type="entry name" value="SCO"/>
    <property type="match status" value="1"/>
</dbReference>
<keyword evidence="3" id="KW-0479">Metal-binding</keyword>
<feature type="domain" description="Thioredoxin" evidence="5">
    <location>
        <begin position="41"/>
        <end position="197"/>
    </location>
</feature>
<evidence type="ECO:0000256" key="2">
    <source>
        <dbReference type="ARBA" id="ARBA00023008"/>
    </source>
</evidence>
<gene>
    <name evidence="6" type="ORF">Pla144_37310</name>
</gene>
<keyword evidence="2 3" id="KW-0186">Copper</keyword>
<dbReference type="GO" id="GO:0046872">
    <property type="term" value="F:metal ion binding"/>
    <property type="evidence" value="ECO:0007669"/>
    <property type="project" value="UniProtKB-KW"/>
</dbReference>
<feature type="binding site" evidence="3">
    <location>
        <position position="79"/>
    </location>
    <ligand>
        <name>Cu cation</name>
        <dbReference type="ChEBI" id="CHEBI:23378"/>
    </ligand>
</feature>
<keyword evidence="4" id="KW-1015">Disulfide bond</keyword>
<feature type="disulfide bond" description="Redox-active" evidence="4">
    <location>
        <begin position="79"/>
        <end position="83"/>
    </location>
</feature>